<organism evidence="1 2">
    <name type="scientific">Salix purpurea</name>
    <name type="common">Purple osier willow</name>
    <dbReference type="NCBI Taxonomy" id="77065"/>
    <lineage>
        <taxon>Eukaryota</taxon>
        <taxon>Viridiplantae</taxon>
        <taxon>Streptophyta</taxon>
        <taxon>Embryophyta</taxon>
        <taxon>Tracheophyta</taxon>
        <taxon>Spermatophyta</taxon>
        <taxon>Magnoliopsida</taxon>
        <taxon>eudicotyledons</taxon>
        <taxon>Gunneridae</taxon>
        <taxon>Pentapetalae</taxon>
        <taxon>rosids</taxon>
        <taxon>fabids</taxon>
        <taxon>Malpighiales</taxon>
        <taxon>Salicaceae</taxon>
        <taxon>Saliceae</taxon>
        <taxon>Salix</taxon>
    </lineage>
</organism>
<gene>
    <name evidence="1" type="ORF">OIU79_025513</name>
</gene>
<keyword evidence="2" id="KW-1185">Reference proteome</keyword>
<dbReference type="GO" id="GO:0004402">
    <property type="term" value="F:histone acetyltransferase activity"/>
    <property type="evidence" value="ECO:0007669"/>
    <property type="project" value="InterPro"/>
</dbReference>
<dbReference type="OrthoDB" id="6021743at2759"/>
<dbReference type="PANTHER" id="PTHR15496:SF2">
    <property type="entry name" value="GENERAL TRANSCRIPTION FACTOR 3C POLYPEPTIDE 4"/>
    <property type="match status" value="1"/>
</dbReference>
<name>A0A9Q0W5T5_SALPP</name>
<accession>A0A9Q0W5T5</accession>
<dbReference type="InterPro" id="IPR044230">
    <property type="entry name" value="GTF3C4"/>
</dbReference>
<dbReference type="GO" id="GO:0000127">
    <property type="term" value="C:transcription factor TFIIIC complex"/>
    <property type="evidence" value="ECO:0007669"/>
    <property type="project" value="InterPro"/>
</dbReference>
<reference evidence="1" key="1">
    <citation type="submission" date="2022-11" db="EMBL/GenBank/DDBJ databases">
        <authorList>
            <person name="Hyden B.L."/>
            <person name="Feng K."/>
            <person name="Yates T."/>
            <person name="Jawdy S."/>
            <person name="Smart L.B."/>
            <person name="Muchero W."/>
        </authorList>
    </citation>
    <scope>NUCLEOTIDE SEQUENCE</scope>
    <source>
        <tissue evidence="1">Shoot tip</tissue>
    </source>
</reference>
<dbReference type="AlphaFoldDB" id="A0A9Q0W5T5"/>
<proteinExistence type="predicted"/>
<dbReference type="PANTHER" id="PTHR15496">
    <property type="entry name" value="GENERAL TRANSCRIPTION FACTOR 3C POLYPEPTIDE 4 FAMILY"/>
    <property type="match status" value="1"/>
</dbReference>
<dbReference type="Proteomes" id="UP001151532">
    <property type="component" value="Chromosome 15Z"/>
</dbReference>
<comment type="caution">
    <text evidence="1">The sequence shown here is derived from an EMBL/GenBank/DDBJ whole genome shotgun (WGS) entry which is preliminary data.</text>
</comment>
<protein>
    <submittedName>
        <fullName evidence="1">GENERAL TRANSCRIPTION FACTOR 3C POLYPEPTIDE 4 FAMILY</fullName>
    </submittedName>
</protein>
<evidence type="ECO:0000313" key="2">
    <source>
        <dbReference type="Proteomes" id="UP001151532"/>
    </source>
</evidence>
<dbReference type="GO" id="GO:0006384">
    <property type="term" value="P:transcription initiation at RNA polymerase III promoter"/>
    <property type="evidence" value="ECO:0007669"/>
    <property type="project" value="InterPro"/>
</dbReference>
<reference evidence="1" key="2">
    <citation type="journal article" date="2023" name="Int. J. Mol. Sci.">
        <title>De Novo Assembly and Annotation of 11 Diverse Shrub Willow (Salix) Genomes Reveals Novel Gene Organization in Sex-Linked Regions.</title>
        <authorList>
            <person name="Hyden B."/>
            <person name="Feng K."/>
            <person name="Yates T.B."/>
            <person name="Jawdy S."/>
            <person name="Cereghino C."/>
            <person name="Smart L.B."/>
            <person name="Muchero W."/>
        </authorList>
    </citation>
    <scope>NUCLEOTIDE SEQUENCE</scope>
    <source>
        <tissue evidence="1">Shoot tip</tissue>
    </source>
</reference>
<sequence length="93" mass="10426">MLCSLHYLETDRSCVRSISWSPIGMAPNYGCLFAICTVEGRVKIYRPPFCDFSAEWVEVVDIATTMKLSSDQAMEFGYDGDATAWNRDTIGVD</sequence>
<dbReference type="EMBL" id="JAPFFK010000006">
    <property type="protein sequence ID" value="KAJ6760683.1"/>
    <property type="molecule type" value="Genomic_DNA"/>
</dbReference>
<evidence type="ECO:0000313" key="1">
    <source>
        <dbReference type="EMBL" id="KAJ6760683.1"/>
    </source>
</evidence>